<name>A0ABQ1QMC0_9RHOB</name>
<dbReference type="InterPro" id="IPR051544">
    <property type="entry name" value="TPS_OM_transporter"/>
</dbReference>
<dbReference type="Proteomes" id="UP000617355">
    <property type="component" value="Unassembled WGS sequence"/>
</dbReference>
<protein>
    <recommendedName>
        <fullName evidence="9">ShlB/FhaC/HecB family hemolysin secretion/activation protein</fullName>
    </recommendedName>
</protein>
<dbReference type="Gene3D" id="3.10.20.310">
    <property type="entry name" value="membrane protein fhac"/>
    <property type="match status" value="1"/>
</dbReference>
<gene>
    <name evidence="7" type="ORF">GCM10011358_19960</name>
</gene>
<evidence type="ECO:0000256" key="4">
    <source>
        <dbReference type="SAM" id="SignalP"/>
    </source>
</evidence>
<keyword evidence="2" id="KW-0812">Transmembrane</keyword>
<dbReference type="EMBL" id="BMGI01000003">
    <property type="protein sequence ID" value="GGD36158.1"/>
    <property type="molecule type" value="Genomic_DNA"/>
</dbReference>
<dbReference type="Pfam" id="PF08479">
    <property type="entry name" value="POTRA_2"/>
    <property type="match status" value="1"/>
</dbReference>
<organism evidence="7 8">
    <name type="scientific">Sinisalibacter lacisalsi</name>
    <dbReference type="NCBI Taxonomy" id="1526570"/>
    <lineage>
        <taxon>Bacteria</taxon>
        <taxon>Pseudomonadati</taxon>
        <taxon>Pseudomonadota</taxon>
        <taxon>Alphaproteobacteria</taxon>
        <taxon>Rhodobacterales</taxon>
        <taxon>Roseobacteraceae</taxon>
        <taxon>Sinisalibacter</taxon>
    </lineage>
</organism>
<feature type="domain" description="Polypeptide-transport-associated ShlB-type" evidence="6">
    <location>
        <begin position="96"/>
        <end position="166"/>
    </location>
</feature>
<evidence type="ECO:0000256" key="1">
    <source>
        <dbReference type="ARBA" id="ARBA00022452"/>
    </source>
</evidence>
<evidence type="ECO:0000259" key="6">
    <source>
        <dbReference type="Pfam" id="PF08479"/>
    </source>
</evidence>
<evidence type="ECO:0000259" key="5">
    <source>
        <dbReference type="Pfam" id="PF03865"/>
    </source>
</evidence>
<feature type="domain" description="Haemolysin activator HlyB C-terminal" evidence="5">
    <location>
        <begin position="244"/>
        <end position="529"/>
    </location>
</feature>
<evidence type="ECO:0000256" key="2">
    <source>
        <dbReference type="ARBA" id="ARBA00022692"/>
    </source>
</evidence>
<evidence type="ECO:0000256" key="3">
    <source>
        <dbReference type="ARBA" id="ARBA00023237"/>
    </source>
</evidence>
<keyword evidence="1" id="KW-1134">Transmembrane beta strand</keyword>
<dbReference type="InterPro" id="IPR005565">
    <property type="entry name" value="Hemolysn_activator_HlyB_C"/>
</dbReference>
<keyword evidence="8" id="KW-1185">Reference proteome</keyword>
<feature type="chain" id="PRO_5047399540" description="ShlB/FhaC/HecB family hemolysin secretion/activation protein" evidence="4">
    <location>
        <begin position="30"/>
        <end position="570"/>
    </location>
</feature>
<sequence length="570" mass="60658">MISMMQPRPWSVRALVLACALQVALPADAQTETPDDAPAVVESVVVEVGDDNAAAGDTALTPAQELALEAEAAARDEAAKSAAASAPRPATVQTRFTLRRISVPRSQYLDPDAVDAVIRQLIGRQVDLRDLESLTAPFNAMYRARGITLANVVIREIDLQRGLVELGFYEPRIGQVQARDGVLAPGAVYARRLALRPGELADTRRIEARQTRLELLTGVTTEIAVQQGAGADLLDLFVTPAEPPALSFSAAIDNHGSPSFGREQLTVSVSHASLLGQLDPFSASVTLSEGLRSAAVGYALPISADGFSVFAAGSLEKSRTVTGPAQTGTAWSAELGASYPVIVERTRQLTLRASLQRFGDERRSLGVLTTDQGGTAFLLGASYSRLFEGGGLSYDQTLQHVRWTDGTLGAGRTTLLGGEGSASAQISDDWQVFGRLGWQYALGDNSPARFRNTLSSPTRVRGYPSGNSAGDSFVFGSLQVQRSTPFVLNDDDVWRVTAQPFAFVDAGRAYDRAAGTTTAQDPLFSAGVGSVFQIGANMVAEVSLAKPLRDANLFLAANAWRADFRLGVRF</sequence>
<dbReference type="InterPro" id="IPR013686">
    <property type="entry name" value="Polypept-transport_assoc_ShlB"/>
</dbReference>
<evidence type="ECO:0008006" key="9">
    <source>
        <dbReference type="Google" id="ProtNLM"/>
    </source>
</evidence>
<accession>A0ABQ1QMC0</accession>
<dbReference type="PANTHER" id="PTHR34597:SF1">
    <property type="entry name" value="HEME_HEMOPEXIN TRANSPORTER PROTEIN HUXB"/>
    <property type="match status" value="1"/>
</dbReference>
<dbReference type="SUPFAM" id="SSF56935">
    <property type="entry name" value="Porins"/>
    <property type="match status" value="1"/>
</dbReference>
<proteinExistence type="predicted"/>
<evidence type="ECO:0000313" key="8">
    <source>
        <dbReference type="Proteomes" id="UP000617355"/>
    </source>
</evidence>
<comment type="caution">
    <text evidence="7">The sequence shown here is derived from an EMBL/GenBank/DDBJ whole genome shotgun (WGS) entry which is preliminary data.</text>
</comment>
<dbReference type="Gene3D" id="2.40.160.50">
    <property type="entry name" value="membrane protein fhac: a member of the omp85/tpsb transporter family"/>
    <property type="match status" value="1"/>
</dbReference>
<feature type="signal peptide" evidence="4">
    <location>
        <begin position="1"/>
        <end position="29"/>
    </location>
</feature>
<reference evidence="8" key="1">
    <citation type="journal article" date="2019" name="Int. J. Syst. Evol. Microbiol.">
        <title>The Global Catalogue of Microorganisms (GCM) 10K type strain sequencing project: providing services to taxonomists for standard genome sequencing and annotation.</title>
        <authorList>
            <consortium name="The Broad Institute Genomics Platform"/>
            <consortium name="The Broad Institute Genome Sequencing Center for Infectious Disease"/>
            <person name="Wu L."/>
            <person name="Ma J."/>
        </authorList>
    </citation>
    <scope>NUCLEOTIDE SEQUENCE [LARGE SCALE GENOMIC DNA]</scope>
    <source>
        <strain evidence="8">CGMCC 1.12922</strain>
    </source>
</reference>
<keyword evidence="4" id="KW-0732">Signal</keyword>
<keyword evidence="1" id="KW-0472">Membrane</keyword>
<evidence type="ECO:0000313" key="7">
    <source>
        <dbReference type="EMBL" id="GGD36158.1"/>
    </source>
</evidence>
<dbReference type="Pfam" id="PF03865">
    <property type="entry name" value="ShlB"/>
    <property type="match status" value="1"/>
</dbReference>
<keyword evidence="3" id="KW-0998">Cell outer membrane</keyword>
<dbReference type="PANTHER" id="PTHR34597">
    <property type="entry name" value="SLR1661 PROTEIN"/>
    <property type="match status" value="1"/>
</dbReference>